<comment type="similarity">
    <text evidence="1">Belongs to the DprA/Smf family.</text>
</comment>
<dbReference type="InterPro" id="IPR036388">
    <property type="entry name" value="WH-like_DNA-bd_sf"/>
</dbReference>
<dbReference type="InterPro" id="IPR057666">
    <property type="entry name" value="DrpA_SLOG"/>
</dbReference>
<evidence type="ECO:0000313" key="5">
    <source>
        <dbReference type="Proteomes" id="UP000756860"/>
    </source>
</evidence>
<proteinExistence type="inferred from homology"/>
<dbReference type="InterPro" id="IPR003488">
    <property type="entry name" value="DprA"/>
</dbReference>
<dbReference type="InterPro" id="IPR010994">
    <property type="entry name" value="RuvA_2-like"/>
</dbReference>
<dbReference type="SUPFAM" id="SSF47781">
    <property type="entry name" value="RuvA domain 2-like"/>
    <property type="match status" value="1"/>
</dbReference>
<name>A0ABS5SH20_9BACT</name>
<dbReference type="Proteomes" id="UP000756860">
    <property type="component" value="Unassembled WGS sequence"/>
</dbReference>
<protein>
    <submittedName>
        <fullName evidence="4">DNA-processing protein DprA</fullName>
    </submittedName>
</protein>
<dbReference type="PANTHER" id="PTHR43022:SF1">
    <property type="entry name" value="PROTEIN SMF"/>
    <property type="match status" value="1"/>
</dbReference>
<dbReference type="Pfam" id="PF14520">
    <property type="entry name" value="HHH_5"/>
    <property type="match status" value="1"/>
</dbReference>
<dbReference type="SUPFAM" id="SSF102405">
    <property type="entry name" value="MCP/YpsA-like"/>
    <property type="match status" value="1"/>
</dbReference>
<feature type="domain" description="DprA winged helix" evidence="3">
    <location>
        <begin position="296"/>
        <end position="354"/>
    </location>
</feature>
<sequence length="359" mass="37945">MEHFYWFALKSIPQVGNVTFRRLLEQFGSPARALAASASELAGIKGVSVAVAAAIGSHDYRPAAERECELLGRSGARIVTLLDADYPRPLLEIPDPPPYLYVKGSLTGLEPAVAVVGSRRASSYGLLATRRLAGDLAAHGITVVSGMARGVDTAAHRGALSGGGRSIGVLGCGVDVVYPPENRELFAAMAEKGGLVSEFPLGTLPLAENSPRRNRIISGICRGVLVVEAEERSGSLITAQYALEQGREVFAIPGNITCSSSRGTNRLIKQGAKLVETVDDILEELPQRGDTRGLTETAPAFELTHQEAAIFTILAAAPHHIDDIIVKSSLTVGDVSAILLRLELKGAVQQLPGKLFALV</sequence>
<dbReference type="Gene3D" id="1.10.10.10">
    <property type="entry name" value="Winged helix-like DNA-binding domain superfamily/Winged helix DNA-binding domain"/>
    <property type="match status" value="1"/>
</dbReference>
<dbReference type="Pfam" id="PF02481">
    <property type="entry name" value="DNA_processg_A"/>
    <property type="match status" value="1"/>
</dbReference>
<dbReference type="PANTHER" id="PTHR43022">
    <property type="entry name" value="PROTEIN SMF"/>
    <property type="match status" value="1"/>
</dbReference>
<accession>A0ABS5SH20</accession>
<dbReference type="EMBL" id="JAHCVK010000014">
    <property type="protein sequence ID" value="MBT0654664.1"/>
    <property type="molecule type" value="Genomic_DNA"/>
</dbReference>
<feature type="domain" description="Smf/DprA SLOG" evidence="2">
    <location>
        <begin position="78"/>
        <end position="285"/>
    </location>
</feature>
<dbReference type="NCBIfam" id="TIGR00732">
    <property type="entry name" value="dprA"/>
    <property type="match status" value="1"/>
</dbReference>
<dbReference type="Pfam" id="PF17782">
    <property type="entry name" value="WHD_DprA"/>
    <property type="match status" value="1"/>
</dbReference>
<evidence type="ECO:0000259" key="2">
    <source>
        <dbReference type="Pfam" id="PF02481"/>
    </source>
</evidence>
<evidence type="ECO:0000256" key="1">
    <source>
        <dbReference type="ARBA" id="ARBA00006525"/>
    </source>
</evidence>
<gene>
    <name evidence="4" type="primary">dprA</name>
    <name evidence="4" type="ORF">KI810_16550</name>
</gene>
<organism evidence="4 5">
    <name type="scientific">Geomobilimonas luticola</name>
    <dbReference type="NCBI Taxonomy" id="1114878"/>
    <lineage>
        <taxon>Bacteria</taxon>
        <taxon>Pseudomonadati</taxon>
        <taxon>Thermodesulfobacteriota</taxon>
        <taxon>Desulfuromonadia</taxon>
        <taxon>Geobacterales</taxon>
        <taxon>Geobacteraceae</taxon>
        <taxon>Geomobilimonas</taxon>
    </lineage>
</organism>
<dbReference type="InterPro" id="IPR041614">
    <property type="entry name" value="DprA_WH"/>
</dbReference>
<dbReference type="Gene3D" id="3.40.50.450">
    <property type="match status" value="1"/>
</dbReference>
<evidence type="ECO:0000313" key="4">
    <source>
        <dbReference type="EMBL" id="MBT0654664.1"/>
    </source>
</evidence>
<reference evidence="4 5" key="1">
    <citation type="submission" date="2021-05" db="EMBL/GenBank/DDBJ databases">
        <title>The draft genome of Geobacter luticola JCM 17780.</title>
        <authorList>
            <person name="Xu Z."/>
            <person name="Masuda Y."/>
            <person name="Itoh H."/>
            <person name="Senoo K."/>
        </authorList>
    </citation>
    <scope>NUCLEOTIDE SEQUENCE [LARGE SCALE GENOMIC DNA]</scope>
    <source>
        <strain evidence="4 5">JCM 17780</strain>
    </source>
</reference>
<evidence type="ECO:0000259" key="3">
    <source>
        <dbReference type="Pfam" id="PF17782"/>
    </source>
</evidence>
<dbReference type="RefSeq" id="WP_214176673.1">
    <property type="nucleotide sequence ID" value="NZ_JAHCVK010000014.1"/>
</dbReference>
<comment type="caution">
    <text evidence="4">The sequence shown here is derived from an EMBL/GenBank/DDBJ whole genome shotgun (WGS) entry which is preliminary data.</text>
</comment>
<keyword evidence="5" id="KW-1185">Reference proteome</keyword>